<accession>A0A5M8R2A7</accession>
<feature type="transmembrane region" description="Helical" evidence="8">
    <location>
        <begin position="59"/>
        <end position="83"/>
    </location>
</feature>
<dbReference type="AlphaFoldDB" id="A0A5M8R2A7"/>
<dbReference type="Proteomes" id="UP000323994">
    <property type="component" value="Unassembled WGS sequence"/>
</dbReference>
<proteinExistence type="predicted"/>
<evidence type="ECO:0000313" key="9">
    <source>
        <dbReference type="EMBL" id="KAA6441114.1"/>
    </source>
</evidence>
<keyword evidence="7 8" id="KW-0472">Membrane</keyword>
<evidence type="ECO:0000256" key="1">
    <source>
        <dbReference type="ARBA" id="ARBA00004651"/>
    </source>
</evidence>
<dbReference type="InterPro" id="IPR018107">
    <property type="entry name" value="Na-dicarboxylate_symporter_CS"/>
</dbReference>
<dbReference type="PANTHER" id="PTHR42865:SF7">
    <property type="entry name" value="PROTON_GLUTAMATE-ASPARTATE SYMPORTER"/>
    <property type="match status" value="1"/>
</dbReference>
<sequence>MKRKITLINIALITIAAIATVLSAYNIVPISANVLIILRWLALAGLIYYAILKKNLTTSILISMLVGTEIGYDFPALGTGLHFLRQIFLQMIKTVIAPLLFATLVTGIAGHSDLKQVGRMGWKSLLYFEVVTTFALLIGLLFANWFKPGEGIIPPATLNATLPKVNEQTWQDIVTHSFPENIAKSIYHGEVLQIVVFSVLFGISLALLPTVKKEKFVHGVELLAEVMFKLTKIIMLFAPIGVGAAIAETVGHMGIDVLKNLALLLATLYCALIVFILIVFVPVALIAKIPVLKFAKAIVEPVSIAFSTTSSEAALPKAMEKMEKFGVPRQIVSFVMPTGYSFNLDGSTLYLALATVFVAQATGTEMSLGQQFTMVLLLMLTSKGVAGIPRATLVILLGAIANFGMPEWPVLLIMGIDELMDMARTSVNVTGNCLATAVIARWEGELDDQKMHSSDLLLDEPVVTETEA</sequence>
<dbReference type="RefSeq" id="WP_139010798.1">
    <property type="nucleotide sequence ID" value="NZ_VBSN01000023.1"/>
</dbReference>
<dbReference type="Pfam" id="PF00375">
    <property type="entry name" value="SDF"/>
    <property type="match status" value="1"/>
</dbReference>
<dbReference type="GO" id="GO:0006835">
    <property type="term" value="P:dicarboxylic acid transport"/>
    <property type="evidence" value="ECO:0007669"/>
    <property type="project" value="TreeGrafter"/>
</dbReference>
<dbReference type="Gene3D" id="1.10.3860.10">
    <property type="entry name" value="Sodium:dicarboxylate symporter"/>
    <property type="match status" value="1"/>
</dbReference>
<evidence type="ECO:0000256" key="5">
    <source>
        <dbReference type="ARBA" id="ARBA00022847"/>
    </source>
</evidence>
<keyword evidence="2" id="KW-0813">Transport</keyword>
<feature type="transmembrane region" description="Helical" evidence="8">
    <location>
        <begin position="261"/>
        <end position="287"/>
    </location>
</feature>
<evidence type="ECO:0000256" key="4">
    <source>
        <dbReference type="ARBA" id="ARBA00022692"/>
    </source>
</evidence>
<dbReference type="PROSITE" id="PS00714">
    <property type="entry name" value="NA_DICARBOXYL_SYMP_2"/>
    <property type="match status" value="1"/>
</dbReference>
<gene>
    <name evidence="9" type="ORF">FEM33_03915</name>
</gene>
<dbReference type="OrthoDB" id="9768885at2"/>
<feature type="transmembrane region" description="Helical" evidence="8">
    <location>
        <begin position="126"/>
        <end position="146"/>
    </location>
</feature>
<evidence type="ECO:0000256" key="3">
    <source>
        <dbReference type="ARBA" id="ARBA00022475"/>
    </source>
</evidence>
<keyword evidence="10" id="KW-1185">Reference proteome</keyword>
<dbReference type="PRINTS" id="PR00173">
    <property type="entry name" value="EDTRNSPORT"/>
</dbReference>
<reference evidence="9 10" key="1">
    <citation type="submission" date="2019-05" db="EMBL/GenBank/DDBJ databases">
        <authorList>
            <person name="Qu J.-H."/>
        </authorList>
    </citation>
    <scope>NUCLEOTIDE SEQUENCE [LARGE SCALE GENOMIC DNA]</scope>
    <source>
        <strain evidence="9 10">NS28</strain>
    </source>
</reference>
<evidence type="ECO:0000256" key="8">
    <source>
        <dbReference type="SAM" id="Phobius"/>
    </source>
</evidence>
<dbReference type="EMBL" id="VBSN01000023">
    <property type="protein sequence ID" value="KAA6441114.1"/>
    <property type="molecule type" value="Genomic_DNA"/>
</dbReference>
<keyword evidence="5" id="KW-0769">Symport</keyword>
<comment type="caution">
    <text evidence="9">The sequence shown here is derived from an EMBL/GenBank/DDBJ whole genome shotgun (WGS) entry which is preliminary data.</text>
</comment>
<protein>
    <submittedName>
        <fullName evidence="9">Cation:dicarboxylase symporter family transporter</fullName>
    </submittedName>
</protein>
<feature type="transmembrane region" description="Helical" evidence="8">
    <location>
        <begin position="95"/>
        <end position="114"/>
    </location>
</feature>
<keyword evidence="3" id="KW-1003">Cell membrane</keyword>
<evidence type="ECO:0000256" key="6">
    <source>
        <dbReference type="ARBA" id="ARBA00022989"/>
    </source>
</evidence>
<dbReference type="GO" id="GO:0015293">
    <property type="term" value="F:symporter activity"/>
    <property type="evidence" value="ECO:0007669"/>
    <property type="project" value="UniProtKB-KW"/>
</dbReference>
<dbReference type="SUPFAM" id="SSF118215">
    <property type="entry name" value="Proton glutamate symport protein"/>
    <property type="match status" value="1"/>
</dbReference>
<dbReference type="PANTHER" id="PTHR42865">
    <property type="entry name" value="PROTON/GLUTAMATE-ASPARTATE SYMPORTER"/>
    <property type="match status" value="1"/>
</dbReference>
<dbReference type="FunFam" id="1.10.3860.10:FF:000001">
    <property type="entry name" value="C4-dicarboxylate transport protein"/>
    <property type="match status" value="1"/>
</dbReference>
<evidence type="ECO:0000256" key="7">
    <source>
        <dbReference type="ARBA" id="ARBA00023136"/>
    </source>
</evidence>
<dbReference type="InterPro" id="IPR001991">
    <property type="entry name" value="Na-dicarboxylate_symporter"/>
</dbReference>
<dbReference type="GO" id="GO:0005886">
    <property type="term" value="C:plasma membrane"/>
    <property type="evidence" value="ECO:0007669"/>
    <property type="project" value="UniProtKB-SubCell"/>
</dbReference>
<keyword evidence="6 8" id="KW-1133">Transmembrane helix</keyword>
<keyword evidence="4 8" id="KW-0812">Transmembrane</keyword>
<name>A0A5M8R2A7_9BACT</name>
<organism evidence="9 10">
    <name type="scientific">Dyadobacter flavalbus</name>
    <dbReference type="NCBI Taxonomy" id="2579942"/>
    <lineage>
        <taxon>Bacteria</taxon>
        <taxon>Pseudomonadati</taxon>
        <taxon>Bacteroidota</taxon>
        <taxon>Cytophagia</taxon>
        <taxon>Cytophagales</taxon>
        <taxon>Spirosomataceae</taxon>
        <taxon>Dyadobacter</taxon>
    </lineage>
</organism>
<dbReference type="InterPro" id="IPR036458">
    <property type="entry name" value="Na:dicarbo_symporter_sf"/>
</dbReference>
<feature type="transmembrane region" description="Helical" evidence="8">
    <location>
        <begin position="34"/>
        <end position="52"/>
    </location>
</feature>
<feature type="transmembrane region" description="Helical" evidence="8">
    <location>
        <begin position="191"/>
        <end position="212"/>
    </location>
</feature>
<evidence type="ECO:0000256" key="2">
    <source>
        <dbReference type="ARBA" id="ARBA00022448"/>
    </source>
</evidence>
<feature type="transmembrane region" description="Helical" evidence="8">
    <location>
        <begin position="233"/>
        <end position="255"/>
    </location>
</feature>
<feature type="transmembrane region" description="Helical" evidence="8">
    <location>
        <begin position="7"/>
        <end position="28"/>
    </location>
</feature>
<evidence type="ECO:0000313" key="10">
    <source>
        <dbReference type="Proteomes" id="UP000323994"/>
    </source>
</evidence>
<comment type="subcellular location">
    <subcellularLocation>
        <location evidence="1">Cell membrane</location>
        <topology evidence="1">Multi-pass membrane protein</topology>
    </subcellularLocation>
</comment>